<dbReference type="AlphaFoldDB" id="A0A443JSJ0"/>
<dbReference type="Proteomes" id="UP000284476">
    <property type="component" value="Unassembled WGS sequence"/>
</dbReference>
<evidence type="ECO:0000259" key="1">
    <source>
        <dbReference type="PROSITE" id="PS50994"/>
    </source>
</evidence>
<organism evidence="2 3">
    <name type="scientific">Paenirhodobacter populi</name>
    <dbReference type="NCBI Taxonomy" id="2306993"/>
    <lineage>
        <taxon>Bacteria</taxon>
        <taxon>Pseudomonadati</taxon>
        <taxon>Pseudomonadota</taxon>
        <taxon>Alphaproteobacteria</taxon>
        <taxon>Rhodobacterales</taxon>
        <taxon>Rhodobacter group</taxon>
        <taxon>Paenirhodobacter</taxon>
    </lineage>
</organism>
<evidence type="ECO:0000313" key="3">
    <source>
        <dbReference type="Proteomes" id="UP000284476"/>
    </source>
</evidence>
<dbReference type="RefSeq" id="WP_128207613.1">
    <property type="nucleotide sequence ID" value="NZ_JBHRSO010000023.1"/>
</dbReference>
<accession>A0A443JSJ0</accession>
<feature type="domain" description="Integrase catalytic" evidence="1">
    <location>
        <begin position="104"/>
        <end position="320"/>
    </location>
</feature>
<name>A0A443JSJ0_9RHOB</name>
<proteinExistence type="predicted"/>
<dbReference type="EMBL" id="SAUZ01000003">
    <property type="protein sequence ID" value="RWR23463.1"/>
    <property type="molecule type" value="Genomic_DNA"/>
</dbReference>
<protein>
    <recommendedName>
        <fullName evidence="1">Integrase catalytic domain-containing protein</fullName>
    </recommendedName>
</protein>
<dbReference type="GO" id="GO:0003676">
    <property type="term" value="F:nucleic acid binding"/>
    <property type="evidence" value="ECO:0007669"/>
    <property type="project" value="InterPro"/>
</dbReference>
<reference evidence="2 3" key="2">
    <citation type="submission" date="2019-01" db="EMBL/GenBank/DDBJ databases">
        <authorList>
            <person name="Li Y."/>
        </authorList>
    </citation>
    <scope>NUCLEOTIDE SEQUENCE [LARGE SCALE GENOMIC DNA]</scope>
    <source>
        <strain evidence="2 3">SK2B-1</strain>
    </source>
</reference>
<reference evidence="2 3" key="1">
    <citation type="submission" date="2019-01" db="EMBL/GenBank/DDBJ databases">
        <title>Sinorhodobacter populi sp. nov. isolated from the symptomatic bark tissue of Populus euramericana canker.</title>
        <authorList>
            <person name="Xu G."/>
        </authorList>
    </citation>
    <scope>NUCLEOTIDE SEQUENCE [LARGE SCALE GENOMIC DNA]</scope>
    <source>
        <strain evidence="2 3">SK2B-1</strain>
    </source>
</reference>
<sequence>MRTIDLADDAKAEIAARITREAQSMAANDGTSEREIIRLCSLYLEKYCVSAGSQLPAARLKAICKLNAKWSARLDLGRFRLVHMRDKDHKAWQDKAVPRIRRKLHDTPMGLLIGDVHYVDMLVTEALASDRLELICEGVSTRATGKETIRVRLIAWLDTSSLFVWVTPVFLSKGKGITQTDVAESLSQVAFCPHGGIPLNYYLDNGSEYDALASAMVRLANLAEMQFGVTLAKPYSPTSKGEIEGYFNILAGIFKGLPGWIGGDRTDKKTQNKGQVVQPYAKGLEALEADILAAVAIYKSRAQGGRLAGVSPLDMLERKIADTGFVARVPSEESFDLIFSRSDSRTIQQGTIRYDNRQWHTPAIDDLPIKEPVEILIPLRKRCDRVFVRHAGKALGWAEPLPEFDHGDREGARLQARLEKGRLDAIKKLEVQIDPDISTFELQKGAVDKIAPNAPAPEFWTWAIDKTSQPSGVAELEAVEDARRRADLEEFLAICGDTRRGASGGYR</sequence>
<dbReference type="InterPro" id="IPR001584">
    <property type="entry name" value="Integrase_cat-core"/>
</dbReference>
<gene>
    <name evidence="2" type="ORF">D2T30_03180</name>
</gene>
<evidence type="ECO:0000313" key="2">
    <source>
        <dbReference type="EMBL" id="RWR23463.1"/>
    </source>
</evidence>
<dbReference type="InterPro" id="IPR012337">
    <property type="entry name" value="RNaseH-like_sf"/>
</dbReference>
<dbReference type="GO" id="GO:0015074">
    <property type="term" value="P:DNA integration"/>
    <property type="evidence" value="ECO:0007669"/>
    <property type="project" value="InterPro"/>
</dbReference>
<comment type="caution">
    <text evidence="2">The sequence shown here is derived from an EMBL/GenBank/DDBJ whole genome shotgun (WGS) entry which is preliminary data.</text>
</comment>
<dbReference type="InterPro" id="IPR036397">
    <property type="entry name" value="RNaseH_sf"/>
</dbReference>
<dbReference type="PROSITE" id="PS50994">
    <property type="entry name" value="INTEGRASE"/>
    <property type="match status" value="1"/>
</dbReference>
<dbReference type="SUPFAM" id="SSF53098">
    <property type="entry name" value="Ribonuclease H-like"/>
    <property type="match status" value="1"/>
</dbReference>
<dbReference type="Gene3D" id="3.30.420.10">
    <property type="entry name" value="Ribonuclease H-like superfamily/Ribonuclease H"/>
    <property type="match status" value="1"/>
</dbReference>